<sequence>PLEEEWAREVRDSGKLAIATHWTFKYFYAPEEIGFLCMMMGWALVYNCAYNMNIAFLFIVCMIPFHFIENLPLQQLKAERAHLI</sequence>
<evidence type="ECO:0000313" key="3">
    <source>
        <dbReference type="Proteomes" id="UP000265618"/>
    </source>
</evidence>
<gene>
    <name evidence="2" type="ORF">KIPB_008064</name>
</gene>
<keyword evidence="2" id="KW-0489">Methyltransferase</keyword>
<feature type="transmembrane region" description="Helical" evidence="1">
    <location>
        <begin position="49"/>
        <end position="68"/>
    </location>
</feature>
<dbReference type="GO" id="GO:0008168">
    <property type="term" value="F:methyltransferase activity"/>
    <property type="evidence" value="ECO:0007669"/>
    <property type="project" value="UniProtKB-KW"/>
</dbReference>
<protein>
    <submittedName>
        <fullName evidence="2">Phospholipid methyltransferase</fullName>
    </submittedName>
</protein>
<reference evidence="2 3" key="1">
    <citation type="journal article" date="2018" name="PLoS ONE">
        <title>The draft genome of Kipferlia bialata reveals reductive genome evolution in fornicate parasites.</title>
        <authorList>
            <person name="Tanifuji G."/>
            <person name="Takabayashi S."/>
            <person name="Kume K."/>
            <person name="Takagi M."/>
            <person name="Nakayama T."/>
            <person name="Kamikawa R."/>
            <person name="Inagaki Y."/>
            <person name="Hashimoto T."/>
        </authorList>
    </citation>
    <scope>NUCLEOTIDE SEQUENCE [LARGE SCALE GENOMIC DNA]</scope>
    <source>
        <strain evidence="2">NY0173</strain>
    </source>
</reference>
<keyword evidence="3" id="KW-1185">Reference proteome</keyword>
<dbReference type="EMBL" id="BDIP01002403">
    <property type="protein sequence ID" value="GIQ86246.1"/>
    <property type="molecule type" value="Genomic_DNA"/>
</dbReference>
<evidence type="ECO:0000256" key="1">
    <source>
        <dbReference type="SAM" id="Phobius"/>
    </source>
</evidence>
<accession>A0A9K3GL10</accession>
<proteinExistence type="predicted"/>
<dbReference type="Proteomes" id="UP000265618">
    <property type="component" value="Unassembled WGS sequence"/>
</dbReference>
<name>A0A9K3GL10_9EUKA</name>
<comment type="caution">
    <text evidence="2">The sequence shown here is derived from an EMBL/GenBank/DDBJ whole genome shotgun (WGS) entry which is preliminary data.</text>
</comment>
<keyword evidence="1" id="KW-0472">Membrane</keyword>
<dbReference type="GO" id="GO:0032259">
    <property type="term" value="P:methylation"/>
    <property type="evidence" value="ECO:0007669"/>
    <property type="project" value="UniProtKB-KW"/>
</dbReference>
<keyword evidence="1" id="KW-0812">Transmembrane</keyword>
<keyword evidence="1" id="KW-1133">Transmembrane helix</keyword>
<organism evidence="2 3">
    <name type="scientific">Kipferlia bialata</name>
    <dbReference type="NCBI Taxonomy" id="797122"/>
    <lineage>
        <taxon>Eukaryota</taxon>
        <taxon>Metamonada</taxon>
        <taxon>Carpediemonas-like organisms</taxon>
        <taxon>Kipferlia</taxon>
    </lineage>
</organism>
<feature type="non-terminal residue" evidence="2">
    <location>
        <position position="1"/>
    </location>
</feature>
<evidence type="ECO:0000313" key="2">
    <source>
        <dbReference type="EMBL" id="GIQ86246.1"/>
    </source>
</evidence>
<keyword evidence="2" id="KW-0808">Transferase</keyword>
<dbReference type="AlphaFoldDB" id="A0A9K3GL10"/>